<keyword evidence="1" id="KW-0472">Membrane</keyword>
<evidence type="ECO:0000313" key="4">
    <source>
        <dbReference type="Proteomes" id="UP000623687"/>
    </source>
</evidence>
<dbReference type="VEuPathDB" id="FungiDB:PC9H_007359"/>
<organism evidence="3 4">
    <name type="scientific">Pleurotus ostreatus</name>
    <name type="common">Oyster mushroom</name>
    <name type="synonym">White-rot fungus</name>
    <dbReference type="NCBI Taxonomy" id="5322"/>
    <lineage>
        <taxon>Eukaryota</taxon>
        <taxon>Fungi</taxon>
        <taxon>Dikarya</taxon>
        <taxon>Basidiomycota</taxon>
        <taxon>Agaricomycotina</taxon>
        <taxon>Agaricomycetes</taxon>
        <taxon>Agaricomycetidae</taxon>
        <taxon>Agaricales</taxon>
        <taxon>Pleurotineae</taxon>
        <taxon>Pleurotaceae</taxon>
        <taxon>Pleurotus</taxon>
    </lineage>
</organism>
<dbReference type="RefSeq" id="XP_036630512.1">
    <property type="nucleotide sequence ID" value="XM_036776892.1"/>
</dbReference>
<feature type="signal peptide" evidence="2">
    <location>
        <begin position="1"/>
        <end position="24"/>
    </location>
</feature>
<sequence>MRKTSYVVTFFAVALTLTLNIISAQRPDWIVVSSPEILRRKVTFYYGLSERCERDVIRLPKPSDDSELEYTSYTCRPFPTSTADSCQDENRLFCTVWTSAGYISQLAIGFAAVSLLSILIGLTTHSRRRRIWRAVAGLTFLHAACQIGTFAAVTEMYRSDRYPTFEQGRPGWAYIFNVLSWVLGIITTFAVVTTGISADKGHRWAAGNRAYQPISG</sequence>
<evidence type="ECO:0000256" key="1">
    <source>
        <dbReference type="SAM" id="Phobius"/>
    </source>
</evidence>
<feature type="chain" id="PRO_5034849984" evidence="2">
    <location>
        <begin position="25"/>
        <end position="216"/>
    </location>
</feature>
<feature type="transmembrane region" description="Helical" evidence="1">
    <location>
        <begin position="173"/>
        <end position="196"/>
    </location>
</feature>
<dbReference type="AlphaFoldDB" id="A0A8H6ZQY6"/>
<dbReference type="GeneID" id="59377177"/>
<accession>A0A8H6ZQY6</accession>
<feature type="transmembrane region" description="Helical" evidence="1">
    <location>
        <begin position="102"/>
        <end position="122"/>
    </location>
</feature>
<keyword evidence="4" id="KW-1185">Reference proteome</keyword>
<evidence type="ECO:0000313" key="3">
    <source>
        <dbReference type="EMBL" id="KAF7428140.1"/>
    </source>
</evidence>
<reference evidence="3" key="1">
    <citation type="submission" date="2019-07" db="EMBL/GenBank/DDBJ databases">
        <authorList>
            <person name="Palmer J.M."/>
        </authorList>
    </citation>
    <scope>NUCLEOTIDE SEQUENCE</scope>
    <source>
        <strain evidence="3">PC9</strain>
    </source>
</reference>
<dbReference type="OrthoDB" id="61370at2759"/>
<comment type="caution">
    <text evidence="3">The sequence shown here is derived from an EMBL/GenBank/DDBJ whole genome shotgun (WGS) entry which is preliminary data.</text>
</comment>
<keyword evidence="1" id="KW-1133">Transmembrane helix</keyword>
<proteinExistence type="predicted"/>
<feature type="transmembrane region" description="Helical" evidence="1">
    <location>
        <begin position="134"/>
        <end position="153"/>
    </location>
</feature>
<evidence type="ECO:0000256" key="2">
    <source>
        <dbReference type="SAM" id="SignalP"/>
    </source>
</evidence>
<keyword evidence="1" id="KW-0812">Transmembrane</keyword>
<keyword evidence="2" id="KW-0732">Signal</keyword>
<dbReference type="Proteomes" id="UP000623687">
    <property type="component" value="Unassembled WGS sequence"/>
</dbReference>
<dbReference type="Gene3D" id="1.20.140.150">
    <property type="match status" value="1"/>
</dbReference>
<name>A0A8H6ZQY6_PLEOS</name>
<dbReference type="EMBL" id="JACETU010000005">
    <property type="protein sequence ID" value="KAF7428140.1"/>
    <property type="molecule type" value="Genomic_DNA"/>
</dbReference>
<gene>
    <name evidence="3" type="ORF">PC9H_007359</name>
</gene>
<protein>
    <submittedName>
        <fullName evidence="3">Uncharacterized protein</fullName>
    </submittedName>
</protein>